<dbReference type="PROSITE" id="PS50846">
    <property type="entry name" value="HMA_2"/>
    <property type="match status" value="1"/>
</dbReference>
<evidence type="ECO:0000256" key="1">
    <source>
        <dbReference type="SAM" id="SignalP"/>
    </source>
</evidence>
<dbReference type="STRING" id="402734.SAMN05660918_2596"/>
<dbReference type="AlphaFoldDB" id="A0A1H6X3K7"/>
<dbReference type="SUPFAM" id="SSF55008">
    <property type="entry name" value="HMA, heavy metal-associated domain"/>
    <property type="match status" value="1"/>
</dbReference>
<feature type="chain" id="PRO_5011508260" evidence="1">
    <location>
        <begin position="20"/>
        <end position="116"/>
    </location>
</feature>
<dbReference type="Pfam" id="PF00403">
    <property type="entry name" value="HMA"/>
    <property type="match status" value="1"/>
</dbReference>
<dbReference type="RefSeq" id="WP_091314445.1">
    <property type="nucleotide sequence ID" value="NZ_CBCSJU010000003.1"/>
</dbReference>
<dbReference type="Proteomes" id="UP000199702">
    <property type="component" value="Unassembled WGS sequence"/>
</dbReference>
<dbReference type="GO" id="GO:0046872">
    <property type="term" value="F:metal ion binding"/>
    <property type="evidence" value="ECO:0007669"/>
    <property type="project" value="InterPro"/>
</dbReference>
<feature type="signal peptide" evidence="1">
    <location>
        <begin position="1"/>
        <end position="19"/>
    </location>
</feature>
<keyword evidence="4" id="KW-1185">Reference proteome</keyword>
<feature type="domain" description="HMA" evidence="2">
    <location>
        <begin position="26"/>
        <end position="92"/>
    </location>
</feature>
<name>A0A1H6X3K7_9FLAO</name>
<sequence>MRKLVLVALFAVLGMNANAQDKPNKNKKVEVAVSGVCDMCEKRIEKAAYSVKGVKSAEWHADHQDLHLIIDETKCTILDVEKAIAKAGHDTQDVKATDAEYDKVHGCCKYRTQEGH</sequence>
<keyword evidence="1" id="KW-0732">Signal</keyword>
<accession>A0A1H6X3K7</accession>
<evidence type="ECO:0000259" key="2">
    <source>
        <dbReference type="PROSITE" id="PS50846"/>
    </source>
</evidence>
<dbReference type="InterPro" id="IPR006121">
    <property type="entry name" value="HMA_dom"/>
</dbReference>
<evidence type="ECO:0000313" key="4">
    <source>
        <dbReference type="Proteomes" id="UP000199702"/>
    </source>
</evidence>
<dbReference type="EMBL" id="FNYA01000007">
    <property type="protein sequence ID" value="SEJ19165.1"/>
    <property type="molecule type" value="Genomic_DNA"/>
</dbReference>
<evidence type="ECO:0000313" key="3">
    <source>
        <dbReference type="EMBL" id="SEJ19165.1"/>
    </source>
</evidence>
<organism evidence="3 4">
    <name type="scientific">Flavobacterium terrigena</name>
    <dbReference type="NCBI Taxonomy" id="402734"/>
    <lineage>
        <taxon>Bacteria</taxon>
        <taxon>Pseudomonadati</taxon>
        <taxon>Bacteroidota</taxon>
        <taxon>Flavobacteriia</taxon>
        <taxon>Flavobacteriales</taxon>
        <taxon>Flavobacteriaceae</taxon>
        <taxon>Flavobacterium</taxon>
    </lineage>
</organism>
<dbReference type="OrthoDB" id="5513217at2"/>
<dbReference type="InterPro" id="IPR036163">
    <property type="entry name" value="HMA_dom_sf"/>
</dbReference>
<proteinExistence type="predicted"/>
<reference evidence="4" key="1">
    <citation type="submission" date="2016-10" db="EMBL/GenBank/DDBJ databases">
        <authorList>
            <person name="Varghese N."/>
            <person name="Submissions S."/>
        </authorList>
    </citation>
    <scope>NUCLEOTIDE SEQUENCE [LARGE SCALE GENOMIC DNA]</scope>
    <source>
        <strain evidence="4">DSM 17934</strain>
    </source>
</reference>
<dbReference type="Gene3D" id="3.30.70.100">
    <property type="match status" value="1"/>
</dbReference>
<protein>
    <submittedName>
        <fullName evidence="3">Copper chaperone CopZ</fullName>
    </submittedName>
</protein>
<gene>
    <name evidence="3" type="ORF">SAMN05660918_2596</name>
</gene>